<feature type="domain" description="Activator of Hsp90 ATPase homologue 1/2-like C-terminal" evidence="2">
    <location>
        <begin position="14"/>
        <end position="152"/>
    </location>
</feature>
<evidence type="ECO:0000256" key="1">
    <source>
        <dbReference type="ARBA" id="ARBA00006817"/>
    </source>
</evidence>
<dbReference type="Gene3D" id="3.30.530.20">
    <property type="match status" value="1"/>
</dbReference>
<dbReference type="Pfam" id="PF08327">
    <property type="entry name" value="AHSA1"/>
    <property type="match status" value="1"/>
</dbReference>
<accession>A0ABV7Q307</accession>
<sequence>MSRTDRASRDIPVAVERVYAALIDPEALAVWLPPDGMTARFDHYDARPGGNYRMTLTYNDASGSPGKTTAEADTVEAHFTEIVPNTRIVTEIDFVSDDPAFTGTMTQTWTLEPTPEGTRVTITAQNVPSGISPEDHADGMASSLLNLAAYLER</sequence>
<dbReference type="EMBL" id="JBHRWO010000012">
    <property type="protein sequence ID" value="MFC3493969.1"/>
    <property type="molecule type" value="Genomic_DNA"/>
</dbReference>
<evidence type="ECO:0000313" key="3">
    <source>
        <dbReference type="EMBL" id="MFC3493969.1"/>
    </source>
</evidence>
<dbReference type="CDD" id="cd08895">
    <property type="entry name" value="SRPBCC_CalC_Aha1-like_2"/>
    <property type="match status" value="1"/>
</dbReference>
<dbReference type="InterPro" id="IPR023393">
    <property type="entry name" value="START-like_dom_sf"/>
</dbReference>
<dbReference type="InterPro" id="IPR013538">
    <property type="entry name" value="ASHA1/2-like_C"/>
</dbReference>
<name>A0ABV7Q307_9ACTN</name>
<dbReference type="RefSeq" id="WP_387977309.1">
    <property type="nucleotide sequence ID" value="NZ_JBHRWO010000012.1"/>
</dbReference>
<evidence type="ECO:0000259" key="2">
    <source>
        <dbReference type="Pfam" id="PF08327"/>
    </source>
</evidence>
<evidence type="ECO:0000313" key="4">
    <source>
        <dbReference type="Proteomes" id="UP001595712"/>
    </source>
</evidence>
<organism evidence="3 4">
    <name type="scientific">Glycomyces rhizosphaerae</name>
    <dbReference type="NCBI Taxonomy" id="2054422"/>
    <lineage>
        <taxon>Bacteria</taxon>
        <taxon>Bacillati</taxon>
        <taxon>Actinomycetota</taxon>
        <taxon>Actinomycetes</taxon>
        <taxon>Glycomycetales</taxon>
        <taxon>Glycomycetaceae</taxon>
        <taxon>Glycomyces</taxon>
    </lineage>
</organism>
<comment type="caution">
    <text evidence="3">The sequence shown here is derived from an EMBL/GenBank/DDBJ whole genome shotgun (WGS) entry which is preliminary data.</text>
</comment>
<keyword evidence="4" id="KW-1185">Reference proteome</keyword>
<gene>
    <name evidence="3" type="ORF">ACFO8M_15925</name>
</gene>
<comment type="similarity">
    <text evidence="1">Belongs to the AHA1 family.</text>
</comment>
<protein>
    <submittedName>
        <fullName evidence="3">SRPBCC family protein</fullName>
    </submittedName>
</protein>
<dbReference type="Proteomes" id="UP001595712">
    <property type="component" value="Unassembled WGS sequence"/>
</dbReference>
<reference evidence="4" key="1">
    <citation type="journal article" date="2019" name="Int. J. Syst. Evol. Microbiol.">
        <title>The Global Catalogue of Microorganisms (GCM) 10K type strain sequencing project: providing services to taxonomists for standard genome sequencing and annotation.</title>
        <authorList>
            <consortium name="The Broad Institute Genomics Platform"/>
            <consortium name="The Broad Institute Genome Sequencing Center for Infectious Disease"/>
            <person name="Wu L."/>
            <person name="Ma J."/>
        </authorList>
    </citation>
    <scope>NUCLEOTIDE SEQUENCE [LARGE SCALE GENOMIC DNA]</scope>
    <source>
        <strain evidence="4">CGMCC 4.7396</strain>
    </source>
</reference>
<proteinExistence type="inferred from homology"/>
<dbReference type="SUPFAM" id="SSF55961">
    <property type="entry name" value="Bet v1-like"/>
    <property type="match status" value="1"/>
</dbReference>